<gene>
    <name evidence="9" type="ORF">G6F64_001119</name>
</gene>
<organism evidence="9 10">
    <name type="scientific">Rhizopus oryzae</name>
    <name type="common">Mucormycosis agent</name>
    <name type="synonym">Rhizopus arrhizus var. delemar</name>
    <dbReference type="NCBI Taxonomy" id="64495"/>
    <lineage>
        <taxon>Eukaryota</taxon>
        <taxon>Fungi</taxon>
        <taxon>Fungi incertae sedis</taxon>
        <taxon>Mucoromycota</taxon>
        <taxon>Mucoromycotina</taxon>
        <taxon>Mucoromycetes</taxon>
        <taxon>Mucorales</taxon>
        <taxon>Mucorineae</taxon>
        <taxon>Rhizopodaceae</taxon>
        <taxon>Rhizopus</taxon>
    </lineage>
</organism>
<evidence type="ECO:0000256" key="8">
    <source>
        <dbReference type="SAM" id="MobiDB-lite"/>
    </source>
</evidence>
<comment type="similarity">
    <text evidence="2">Belongs to the mitochondrial carrier (TC 2.A.29) family.</text>
</comment>
<protein>
    <recommendedName>
        <fullName evidence="11">Mitochondrial carrier</fullName>
    </recommendedName>
</protein>
<accession>A0A9P6XJ30</accession>
<dbReference type="AlphaFoldDB" id="A0A9P6XJ30"/>
<keyword evidence="3" id="KW-0813">Transport</keyword>
<dbReference type="GO" id="GO:0006862">
    <property type="term" value="P:nucleotide transport"/>
    <property type="evidence" value="ECO:0007669"/>
    <property type="project" value="InterPro"/>
</dbReference>
<comment type="subcellular location">
    <subcellularLocation>
        <location evidence="1">Membrane</location>
        <topology evidence="1">Multi-pass membrane protein</topology>
    </subcellularLocation>
</comment>
<dbReference type="SUPFAM" id="SSF103506">
    <property type="entry name" value="Mitochondrial carrier"/>
    <property type="match status" value="1"/>
</dbReference>
<dbReference type="InterPro" id="IPR023395">
    <property type="entry name" value="MCP_dom_sf"/>
</dbReference>
<evidence type="ECO:0000256" key="7">
    <source>
        <dbReference type="ARBA" id="ARBA00023136"/>
    </source>
</evidence>
<dbReference type="PANTHER" id="PTHR45683">
    <property type="entry name" value="MITOCHONDRIAL NICOTINAMIDE ADENINE DINUCLEOTIDE TRANSPORTER 1-RELATED-RELATED"/>
    <property type="match status" value="1"/>
</dbReference>
<feature type="region of interest" description="Disordered" evidence="8">
    <location>
        <begin position="100"/>
        <end position="137"/>
    </location>
</feature>
<evidence type="ECO:0000313" key="10">
    <source>
        <dbReference type="Proteomes" id="UP000716291"/>
    </source>
</evidence>
<keyword evidence="5" id="KW-0677">Repeat</keyword>
<keyword evidence="6" id="KW-1133">Transmembrane helix</keyword>
<sequence>MQANQNQPFTPFPTSLGSRPYYTPGIPGNYSTIIPDQQGASYYPTQHEDVIDSRVAARELVNFTVLKYLTTAASSPFEVSKTLLQVQYLPREEIVGSVRKKTTVKEDDSETEEEAEEFSEDEDNEEEEAGRRRHHATEDFLNSGISLDVDDPIFKKKVPVGADGYIVQASVYDDSTRPPHQIKPIDGGVWQGIGRLLNHPHEGWRSLFKGQYTNWLYEISHLFLQPTLEGTLNDMFDLYDDTIPLVHLDHVGPNLATLVASNLIVGFILSPLELIRTRMIVQSASPLQRKYKGPFHALATIIREEGGIKGLYFSHNFVPTILYHAITPLLQNITPLIIDRVLCISASESPFLYSLAELGLNTLEVLITLPLDTIRKRMQCQIRTRTPGNKRFEPVVALRPVPYTGVINAVYCMAKEEGGGIVEKRNKVSKKNKVMDWSLRGLYRGFTMQCTSNIVLFFLHAINGIEDDDYEDF</sequence>
<dbReference type="Proteomes" id="UP000716291">
    <property type="component" value="Unassembled WGS sequence"/>
</dbReference>
<dbReference type="EMBL" id="JAANQT010000080">
    <property type="protein sequence ID" value="KAG1314880.1"/>
    <property type="molecule type" value="Genomic_DNA"/>
</dbReference>
<keyword evidence="4" id="KW-0812">Transmembrane</keyword>
<dbReference type="Gene3D" id="1.50.40.10">
    <property type="entry name" value="Mitochondrial carrier domain"/>
    <property type="match status" value="1"/>
</dbReference>
<feature type="compositionally biased region" description="Acidic residues" evidence="8">
    <location>
        <begin position="107"/>
        <end position="128"/>
    </location>
</feature>
<evidence type="ECO:0000256" key="2">
    <source>
        <dbReference type="ARBA" id="ARBA00006375"/>
    </source>
</evidence>
<evidence type="ECO:0008006" key="11">
    <source>
        <dbReference type="Google" id="ProtNLM"/>
    </source>
</evidence>
<evidence type="ECO:0000256" key="4">
    <source>
        <dbReference type="ARBA" id="ARBA00022692"/>
    </source>
</evidence>
<reference evidence="9" key="1">
    <citation type="journal article" date="2020" name="Microb. Genom.">
        <title>Genetic diversity of clinical and environmental Mucorales isolates obtained from an investigation of mucormycosis cases among solid organ transplant recipients.</title>
        <authorList>
            <person name="Nguyen M.H."/>
            <person name="Kaul D."/>
            <person name="Muto C."/>
            <person name="Cheng S.J."/>
            <person name="Richter R.A."/>
            <person name="Bruno V.M."/>
            <person name="Liu G."/>
            <person name="Beyhan S."/>
            <person name="Sundermann A.J."/>
            <person name="Mounaud S."/>
            <person name="Pasculle A.W."/>
            <person name="Nierman W.C."/>
            <person name="Driscoll E."/>
            <person name="Cumbie R."/>
            <person name="Clancy C.J."/>
            <person name="Dupont C.L."/>
        </authorList>
    </citation>
    <scope>NUCLEOTIDE SEQUENCE</scope>
    <source>
        <strain evidence="9">GL11</strain>
    </source>
</reference>
<dbReference type="GO" id="GO:0016020">
    <property type="term" value="C:membrane"/>
    <property type="evidence" value="ECO:0007669"/>
    <property type="project" value="UniProtKB-SubCell"/>
</dbReference>
<keyword evidence="10" id="KW-1185">Reference proteome</keyword>
<name>A0A9P6XJ30_RHIOR</name>
<dbReference type="InterPro" id="IPR018108">
    <property type="entry name" value="MCP_transmembrane"/>
</dbReference>
<keyword evidence="7" id="KW-0472">Membrane</keyword>
<evidence type="ECO:0000256" key="5">
    <source>
        <dbReference type="ARBA" id="ARBA00022737"/>
    </source>
</evidence>
<dbReference type="OrthoDB" id="77989at2759"/>
<proteinExistence type="inferred from homology"/>
<evidence type="ECO:0000256" key="3">
    <source>
        <dbReference type="ARBA" id="ARBA00022448"/>
    </source>
</evidence>
<evidence type="ECO:0000256" key="6">
    <source>
        <dbReference type="ARBA" id="ARBA00022989"/>
    </source>
</evidence>
<dbReference type="GO" id="GO:0055085">
    <property type="term" value="P:transmembrane transport"/>
    <property type="evidence" value="ECO:0007669"/>
    <property type="project" value="InterPro"/>
</dbReference>
<dbReference type="Pfam" id="PF00153">
    <property type="entry name" value="Mito_carr"/>
    <property type="match status" value="1"/>
</dbReference>
<comment type="caution">
    <text evidence="9">The sequence shown here is derived from an EMBL/GenBank/DDBJ whole genome shotgun (WGS) entry which is preliminary data.</text>
</comment>
<dbReference type="InterPro" id="IPR044712">
    <property type="entry name" value="SLC25A32-like"/>
</dbReference>
<evidence type="ECO:0000256" key="1">
    <source>
        <dbReference type="ARBA" id="ARBA00004141"/>
    </source>
</evidence>
<evidence type="ECO:0000313" key="9">
    <source>
        <dbReference type="EMBL" id="KAG1314880.1"/>
    </source>
</evidence>